<dbReference type="GO" id="GO:0009254">
    <property type="term" value="P:peptidoglycan turnover"/>
    <property type="evidence" value="ECO:0007669"/>
    <property type="project" value="UniProtKB-UniRule"/>
</dbReference>
<dbReference type="EC" id="3.2.1.52" evidence="11"/>
<reference evidence="13 14" key="1">
    <citation type="submission" date="2019-12" db="EMBL/GenBank/DDBJ databases">
        <title>Genome sequencing and assembly of endphytes of Porphyra tenera.</title>
        <authorList>
            <person name="Park J.M."/>
            <person name="Shin R."/>
            <person name="Jo S.H."/>
        </authorList>
    </citation>
    <scope>NUCLEOTIDE SEQUENCE [LARGE SCALE GENOMIC DNA]</scope>
    <source>
        <strain evidence="13 14">GPM4</strain>
    </source>
</reference>
<dbReference type="GO" id="GO:0004563">
    <property type="term" value="F:beta-N-acetylhexosaminidase activity"/>
    <property type="evidence" value="ECO:0007669"/>
    <property type="project" value="UniProtKB-UniRule"/>
</dbReference>
<dbReference type="InterPro" id="IPR050226">
    <property type="entry name" value="NagZ_Beta-hexosaminidase"/>
</dbReference>
<evidence type="ECO:0000313" key="14">
    <source>
        <dbReference type="Proteomes" id="UP000464524"/>
    </source>
</evidence>
<dbReference type="SUPFAM" id="SSF51445">
    <property type="entry name" value="(Trans)glycosidases"/>
    <property type="match status" value="1"/>
</dbReference>
<keyword evidence="7 11" id="KW-0326">Glycosidase</keyword>
<feature type="binding site" evidence="11">
    <location>
        <position position="131"/>
    </location>
    <ligand>
        <name>substrate</name>
    </ligand>
</feature>
<dbReference type="GO" id="GO:0071555">
    <property type="term" value="P:cell wall organization"/>
    <property type="evidence" value="ECO:0007669"/>
    <property type="project" value="UniProtKB-KW"/>
</dbReference>
<comment type="function">
    <text evidence="11">Plays a role in peptidoglycan recycling by cleaving the terminal beta-1,4-linked N-acetylglucosamine (GlcNAc) from peptide-linked peptidoglycan fragments, giving rise to free GlcNAc, anhydro-N-acetylmuramic acid and anhydro-N-acetylmuramic acid-linked peptides.</text>
</comment>
<feature type="binding site" evidence="11">
    <location>
        <position position="66"/>
    </location>
    <ligand>
        <name>substrate</name>
    </ligand>
</feature>
<evidence type="ECO:0000256" key="1">
    <source>
        <dbReference type="ARBA" id="ARBA00001231"/>
    </source>
</evidence>
<sequence>MLDVTGCELTPDDKELLDHPLVGGVILFSRNYYDQKQLAQLIAQIRLAARNQVLIGVDHEGGRVQRFRDGFSAIPAMGAIYHQCAEDLSKAQHYCKTFGWLMAAECLAFDIDLSFAPVLDLNGVSDVIGDRSFHSQPEPLIQMASEFIKGMHSAGMKATGKHFPGHGNVKEDSHIAMPVDNRSLEQITQLDMQIFTRLNEMGLLDGVMPAHVVYPDVHDMPAGFSNVWLQTYLRKAMQFEGVIFSDDLSMQGAAFIGNFAARASAALNAGCDMVLVCNNPDAAVQVIDSLPSDFPHNPRLPKLAKASSANFKALGKTDAYTSALRTLEEYYNQ</sequence>
<dbReference type="InterPro" id="IPR017853">
    <property type="entry name" value="GH"/>
</dbReference>
<dbReference type="GO" id="GO:0005737">
    <property type="term" value="C:cytoplasm"/>
    <property type="evidence" value="ECO:0007669"/>
    <property type="project" value="UniProtKB-SubCell"/>
</dbReference>
<evidence type="ECO:0000256" key="7">
    <source>
        <dbReference type="ARBA" id="ARBA00023295"/>
    </source>
</evidence>
<comment type="subcellular location">
    <subcellularLocation>
        <location evidence="11">Cytoplasm</location>
    </subcellularLocation>
</comment>
<keyword evidence="9 11" id="KW-0961">Cell wall biogenesis/degradation</keyword>
<keyword evidence="5 11" id="KW-0133">Cell shape</keyword>
<feature type="site" description="Important for catalytic activity" evidence="11">
    <location>
        <position position="172"/>
    </location>
</feature>
<feature type="binding site" evidence="11">
    <location>
        <position position="58"/>
    </location>
    <ligand>
        <name>substrate</name>
    </ligand>
</feature>
<comment type="similarity">
    <text evidence="11">Belongs to the glycosyl hydrolase 3 family. NagZ subfamily.</text>
</comment>
<dbReference type="AlphaFoldDB" id="A0A857JJ61"/>
<keyword evidence="2 11" id="KW-0963">Cytoplasm</keyword>
<dbReference type="RefSeq" id="WP_160178531.1">
    <property type="nucleotide sequence ID" value="NZ_CP047656.1"/>
</dbReference>
<protein>
    <recommendedName>
        <fullName evidence="11">Beta-hexosaminidase</fullName>
        <ecNumber evidence="11">3.2.1.52</ecNumber>
    </recommendedName>
    <alternativeName>
        <fullName evidence="11">Beta-N-acetylhexosaminidase</fullName>
    </alternativeName>
    <alternativeName>
        <fullName evidence="11">N-acetyl-beta-glucosaminidase</fullName>
    </alternativeName>
</protein>
<accession>A0A857JJ61</accession>
<feature type="active site" description="Nucleophile" evidence="11">
    <location>
        <position position="246"/>
    </location>
</feature>
<dbReference type="OrthoDB" id="9786661at2"/>
<evidence type="ECO:0000256" key="8">
    <source>
        <dbReference type="ARBA" id="ARBA00023306"/>
    </source>
</evidence>
<dbReference type="HAMAP" id="MF_00364">
    <property type="entry name" value="NagZ"/>
    <property type="match status" value="1"/>
</dbReference>
<comment type="catalytic activity">
    <reaction evidence="1 11">
        <text>Hydrolysis of terminal non-reducing N-acetyl-D-hexosamine residues in N-acetyl-beta-D-hexosaminides.</text>
        <dbReference type="EC" id="3.2.1.52"/>
    </reaction>
</comment>
<evidence type="ECO:0000256" key="11">
    <source>
        <dbReference type="HAMAP-Rule" id="MF_00364"/>
    </source>
</evidence>
<keyword evidence="4 11" id="KW-0378">Hydrolase</keyword>
<evidence type="ECO:0000256" key="10">
    <source>
        <dbReference type="ARBA" id="ARBA00037880"/>
    </source>
</evidence>
<dbReference type="GO" id="GO:0008360">
    <property type="term" value="P:regulation of cell shape"/>
    <property type="evidence" value="ECO:0007669"/>
    <property type="project" value="UniProtKB-KW"/>
</dbReference>
<proteinExistence type="inferred from homology"/>
<dbReference type="GO" id="GO:0051301">
    <property type="term" value="P:cell division"/>
    <property type="evidence" value="ECO:0007669"/>
    <property type="project" value="UniProtKB-KW"/>
</dbReference>
<evidence type="ECO:0000259" key="12">
    <source>
        <dbReference type="Pfam" id="PF00933"/>
    </source>
</evidence>
<feature type="active site" description="Proton donor/acceptor" evidence="11">
    <location>
        <position position="174"/>
    </location>
</feature>
<dbReference type="EMBL" id="CP047656">
    <property type="protein sequence ID" value="QHJ10684.1"/>
    <property type="molecule type" value="Genomic_DNA"/>
</dbReference>
<dbReference type="InterPro" id="IPR001764">
    <property type="entry name" value="Glyco_hydro_3_N"/>
</dbReference>
<dbReference type="KEGG" id="pmes:FX988_00904"/>
<dbReference type="PANTHER" id="PTHR30480">
    <property type="entry name" value="BETA-HEXOSAMINIDASE-RELATED"/>
    <property type="match status" value="1"/>
</dbReference>
<evidence type="ECO:0000256" key="4">
    <source>
        <dbReference type="ARBA" id="ARBA00022801"/>
    </source>
</evidence>
<feature type="domain" description="Glycoside hydrolase family 3 N-terminal" evidence="12">
    <location>
        <begin position="10"/>
        <end position="290"/>
    </location>
</feature>
<evidence type="ECO:0000256" key="9">
    <source>
        <dbReference type="ARBA" id="ARBA00023316"/>
    </source>
</evidence>
<keyword evidence="14" id="KW-1185">Reference proteome</keyword>
<keyword evidence="3 11" id="KW-0132">Cell division</keyword>
<dbReference type="Proteomes" id="UP000464524">
    <property type="component" value="Chromosome"/>
</dbReference>
<dbReference type="FunFam" id="3.20.20.300:FF:000001">
    <property type="entry name" value="Beta-hexosaminidase"/>
    <property type="match status" value="1"/>
</dbReference>
<evidence type="ECO:0000256" key="6">
    <source>
        <dbReference type="ARBA" id="ARBA00022984"/>
    </source>
</evidence>
<dbReference type="InterPro" id="IPR036962">
    <property type="entry name" value="Glyco_hydro_3_N_sf"/>
</dbReference>
<keyword evidence="8 11" id="KW-0131">Cell cycle</keyword>
<dbReference type="NCBIfam" id="NF003740">
    <property type="entry name" value="PRK05337.1"/>
    <property type="match status" value="1"/>
</dbReference>
<dbReference type="GO" id="GO:0009252">
    <property type="term" value="P:peptidoglycan biosynthetic process"/>
    <property type="evidence" value="ECO:0007669"/>
    <property type="project" value="UniProtKB-KW"/>
</dbReference>
<dbReference type="UniPathway" id="UPA00544"/>
<evidence type="ECO:0000313" key="13">
    <source>
        <dbReference type="EMBL" id="QHJ10684.1"/>
    </source>
</evidence>
<dbReference type="Gene3D" id="3.20.20.300">
    <property type="entry name" value="Glycoside hydrolase, family 3, N-terminal domain"/>
    <property type="match status" value="1"/>
</dbReference>
<gene>
    <name evidence="11" type="primary">nagZ</name>
    <name evidence="13" type="ORF">FX988_00904</name>
</gene>
<dbReference type="GO" id="GO:0005975">
    <property type="term" value="P:carbohydrate metabolic process"/>
    <property type="evidence" value="ECO:0007669"/>
    <property type="project" value="InterPro"/>
</dbReference>
<keyword evidence="6 11" id="KW-0573">Peptidoglycan synthesis</keyword>
<dbReference type="PANTHER" id="PTHR30480:SF13">
    <property type="entry name" value="BETA-HEXOSAMINIDASE"/>
    <property type="match status" value="1"/>
</dbReference>
<feature type="binding site" evidence="11">
    <location>
        <begin position="161"/>
        <end position="162"/>
    </location>
    <ligand>
        <name>substrate</name>
    </ligand>
</feature>
<evidence type="ECO:0000256" key="3">
    <source>
        <dbReference type="ARBA" id="ARBA00022618"/>
    </source>
</evidence>
<name>A0A857JJ61_9ALTE</name>
<evidence type="ECO:0000256" key="5">
    <source>
        <dbReference type="ARBA" id="ARBA00022960"/>
    </source>
</evidence>
<dbReference type="Pfam" id="PF00933">
    <property type="entry name" value="Glyco_hydro_3"/>
    <property type="match status" value="1"/>
</dbReference>
<dbReference type="InterPro" id="IPR022956">
    <property type="entry name" value="Beta_hexosaminidase_bac"/>
</dbReference>
<evidence type="ECO:0000256" key="2">
    <source>
        <dbReference type="ARBA" id="ARBA00022490"/>
    </source>
</evidence>
<comment type="pathway">
    <text evidence="10 11">Cell wall biogenesis; peptidoglycan recycling.</text>
</comment>
<organism evidence="13 14">
    <name type="scientific">Paraglaciecola mesophila</name>
    <dbReference type="NCBI Taxonomy" id="197222"/>
    <lineage>
        <taxon>Bacteria</taxon>
        <taxon>Pseudomonadati</taxon>
        <taxon>Pseudomonadota</taxon>
        <taxon>Gammaproteobacteria</taxon>
        <taxon>Alteromonadales</taxon>
        <taxon>Alteromonadaceae</taxon>
        <taxon>Paraglaciecola</taxon>
    </lineage>
</organism>